<dbReference type="Pfam" id="PF06580">
    <property type="entry name" value="His_kinase"/>
    <property type="match status" value="1"/>
</dbReference>
<dbReference type="PANTHER" id="PTHR34220">
    <property type="entry name" value="SENSOR HISTIDINE KINASE YPDA"/>
    <property type="match status" value="1"/>
</dbReference>
<dbReference type="GO" id="GO:0000155">
    <property type="term" value="F:phosphorelay sensor kinase activity"/>
    <property type="evidence" value="ECO:0007669"/>
    <property type="project" value="InterPro"/>
</dbReference>
<dbReference type="GO" id="GO:0016020">
    <property type="term" value="C:membrane"/>
    <property type="evidence" value="ECO:0007669"/>
    <property type="project" value="InterPro"/>
</dbReference>
<dbReference type="InterPro" id="IPR050640">
    <property type="entry name" value="Bact_2-comp_sensor_kinase"/>
</dbReference>
<evidence type="ECO:0000256" key="1">
    <source>
        <dbReference type="SAM" id="Coils"/>
    </source>
</evidence>
<gene>
    <name evidence="4" type="ORF">DEO27_021655</name>
</gene>
<feature type="coiled-coil region" evidence="1">
    <location>
        <begin position="135"/>
        <end position="162"/>
    </location>
</feature>
<feature type="transmembrane region" description="Helical" evidence="2">
    <location>
        <begin position="39"/>
        <end position="58"/>
    </location>
</feature>
<evidence type="ECO:0000256" key="2">
    <source>
        <dbReference type="SAM" id="Phobius"/>
    </source>
</evidence>
<feature type="domain" description="Signal transduction histidine kinase internal region" evidence="3">
    <location>
        <begin position="158"/>
        <end position="232"/>
    </location>
</feature>
<dbReference type="EMBL" id="CP043450">
    <property type="protein sequence ID" value="QEM12511.1"/>
    <property type="molecule type" value="Genomic_DNA"/>
</dbReference>
<organism evidence="4 5">
    <name type="scientific">Mucilaginibacter rubeus</name>
    <dbReference type="NCBI Taxonomy" id="2027860"/>
    <lineage>
        <taxon>Bacteria</taxon>
        <taxon>Pseudomonadati</taxon>
        <taxon>Bacteroidota</taxon>
        <taxon>Sphingobacteriia</taxon>
        <taxon>Sphingobacteriales</taxon>
        <taxon>Sphingobacteriaceae</taxon>
        <taxon>Mucilaginibacter</taxon>
    </lineage>
</organism>
<evidence type="ECO:0000259" key="3">
    <source>
        <dbReference type="Pfam" id="PF06580"/>
    </source>
</evidence>
<keyword evidence="2" id="KW-1133">Transmembrane helix</keyword>
<feature type="transmembrane region" description="Helical" evidence="2">
    <location>
        <begin position="7"/>
        <end position="27"/>
    </location>
</feature>
<dbReference type="AlphaFoldDB" id="A0A5C1I6B3"/>
<keyword evidence="1" id="KW-0175">Coiled coil</keyword>
<keyword evidence="5" id="KW-1185">Reference proteome</keyword>
<keyword evidence="2" id="KW-0812">Transmembrane</keyword>
<dbReference type="PANTHER" id="PTHR34220:SF7">
    <property type="entry name" value="SENSOR HISTIDINE KINASE YPDA"/>
    <property type="match status" value="1"/>
</dbReference>
<keyword evidence="2" id="KW-0472">Membrane</keyword>
<dbReference type="InterPro" id="IPR010559">
    <property type="entry name" value="Sig_transdc_His_kin_internal"/>
</dbReference>
<evidence type="ECO:0000313" key="4">
    <source>
        <dbReference type="EMBL" id="QEM12511.1"/>
    </source>
</evidence>
<sequence>MRNKLLLQHVLAWLIFISYEVLVSILLGAKKNLWGYLPYYILHIALFYTFVYVCRYFVDRFKQWWLLLIPATLVLFGVYLGLIIFSKAFFARTGLSGEVFDLNAMLIIGSVWRGVYFILLGSTYCLVGYLIEKIKDINRLKIQQLESERERYKLDNAYLLSQVNQHLLFNSLNFVYNTVRKASPDAAQSVMILANIMRHSLGGTGQDGKIDIMDEVDHINQLIEISKLRFNKGIYIDFETVIHRDLRFPPLILVTFVENVLKHGDLTNALHPATIYLEITDDKLLFTTCNLKKNTRLEYSTKIGINNAELRLTSAFGKDNYSLSLDDHNHNQLYNVNLSINI</sequence>
<protein>
    <recommendedName>
        <fullName evidence="3">Signal transduction histidine kinase internal region domain-containing protein</fullName>
    </recommendedName>
</protein>
<dbReference type="OrthoDB" id="9792992at2"/>
<dbReference type="KEGG" id="mrub:DEO27_021655"/>
<evidence type="ECO:0000313" key="5">
    <source>
        <dbReference type="Proteomes" id="UP000251402"/>
    </source>
</evidence>
<reference evidence="4" key="1">
    <citation type="submission" date="2019-08" db="EMBL/GenBank/DDBJ databases">
        <title>Comparative genome analysis confer to the adaptation heavy metal polluted environment.</title>
        <authorList>
            <person name="Li Y."/>
        </authorList>
    </citation>
    <scope>NUCLEOTIDE SEQUENCE [LARGE SCALE GENOMIC DNA]</scope>
    <source>
        <strain evidence="4">P1</strain>
    </source>
</reference>
<accession>A0A5C1I6B3</accession>
<feature type="transmembrane region" description="Helical" evidence="2">
    <location>
        <begin position="110"/>
        <end position="131"/>
    </location>
</feature>
<feature type="transmembrane region" description="Helical" evidence="2">
    <location>
        <begin position="65"/>
        <end position="90"/>
    </location>
</feature>
<proteinExistence type="predicted"/>
<name>A0A5C1I6B3_9SPHI</name>
<dbReference type="Proteomes" id="UP000251402">
    <property type="component" value="Chromosome"/>
</dbReference>
<dbReference type="RefSeq" id="WP_112575867.1">
    <property type="nucleotide sequence ID" value="NZ_CP043450.1"/>
</dbReference>